<keyword evidence="1" id="KW-1133">Transmembrane helix</keyword>
<dbReference type="AlphaFoldDB" id="A0A1H1G2A7"/>
<feature type="transmembrane region" description="Helical" evidence="1">
    <location>
        <begin position="61"/>
        <end position="84"/>
    </location>
</feature>
<accession>A0A1H1G2A7</accession>
<evidence type="ECO:0000256" key="1">
    <source>
        <dbReference type="SAM" id="Phobius"/>
    </source>
</evidence>
<evidence type="ECO:0000313" key="2">
    <source>
        <dbReference type="EMBL" id="SDR07354.1"/>
    </source>
</evidence>
<proteinExistence type="predicted"/>
<keyword evidence="1" id="KW-0472">Membrane</keyword>
<dbReference type="Proteomes" id="UP000199289">
    <property type="component" value="Unassembled WGS sequence"/>
</dbReference>
<evidence type="ECO:0008006" key="4">
    <source>
        <dbReference type="Google" id="ProtNLM"/>
    </source>
</evidence>
<reference evidence="3" key="1">
    <citation type="submission" date="2016-10" db="EMBL/GenBank/DDBJ databases">
        <authorList>
            <person name="Varghese N."/>
            <person name="Submissions S."/>
        </authorList>
    </citation>
    <scope>NUCLEOTIDE SEQUENCE [LARGE SCALE GENOMIC DNA]</scope>
    <source>
        <strain evidence="3">CGMCC 1.12397</strain>
    </source>
</reference>
<protein>
    <recommendedName>
        <fullName evidence="4">Dolichol phosphate-mannose biosynthesis regulatory protein</fullName>
    </recommendedName>
</protein>
<feature type="transmembrane region" description="Helical" evidence="1">
    <location>
        <begin position="21"/>
        <end position="41"/>
    </location>
</feature>
<sequence length="91" mass="9797">MAPYSATDSLRRALSSEYLKLYFVVIGGGIILGISWQPLSVLFDPAVLFGRMSPEVVLPPILIGVVLFSIGMVIVLSGCTAILWRTVNGQT</sequence>
<gene>
    <name evidence="2" type="ORF">SAMN05216278_3476</name>
</gene>
<keyword evidence="1" id="KW-0812">Transmembrane</keyword>
<organism evidence="2 3">
    <name type="scientific">Halopelagius longus</name>
    <dbReference type="NCBI Taxonomy" id="1236180"/>
    <lineage>
        <taxon>Archaea</taxon>
        <taxon>Methanobacteriati</taxon>
        <taxon>Methanobacteriota</taxon>
        <taxon>Stenosarchaea group</taxon>
        <taxon>Halobacteria</taxon>
        <taxon>Halobacteriales</taxon>
        <taxon>Haloferacaceae</taxon>
    </lineage>
</organism>
<dbReference type="EMBL" id="FNKQ01000005">
    <property type="protein sequence ID" value="SDR07354.1"/>
    <property type="molecule type" value="Genomic_DNA"/>
</dbReference>
<name>A0A1H1G2A7_9EURY</name>
<evidence type="ECO:0000313" key="3">
    <source>
        <dbReference type="Proteomes" id="UP000199289"/>
    </source>
</evidence>